<dbReference type="PROSITE" id="PS00691">
    <property type="entry name" value="DNA_PHOTOLYASES_1_2"/>
    <property type="match status" value="1"/>
</dbReference>
<accession>A0ABV6C768</accession>
<name>A0ABV6C768_9GAMM</name>
<dbReference type="PROSITE" id="PS51645">
    <property type="entry name" value="PHR_CRY_ALPHA_BETA"/>
    <property type="match status" value="1"/>
</dbReference>
<dbReference type="InterPro" id="IPR014729">
    <property type="entry name" value="Rossmann-like_a/b/a_fold"/>
</dbReference>
<dbReference type="SUPFAM" id="SSF48173">
    <property type="entry name" value="Cryptochrome/photolyase FAD-binding domain"/>
    <property type="match status" value="1"/>
</dbReference>
<dbReference type="Pfam" id="PF03441">
    <property type="entry name" value="FAD_binding_7"/>
    <property type="match status" value="1"/>
</dbReference>
<comment type="caution">
    <text evidence="9">The sequence shown here is derived from an EMBL/GenBank/DDBJ whole genome shotgun (WGS) entry which is preliminary data.</text>
</comment>
<proteinExistence type="inferred from homology"/>
<dbReference type="Gene3D" id="3.40.50.620">
    <property type="entry name" value="HUPs"/>
    <property type="match status" value="1"/>
</dbReference>
<dbReference type="PRINTS" id="PR00147">
    <property type="entry name" value="DNAPHOTLYASE"/>
</dbReference>
<reference evidence="9 10" key="1">
    <citation type="submission" date="2024-09" db="EMBL/GenBank/DDBJ databases">
        <authorList>
            <person name="Sun Q."/>
            <person name="Mori K."/>
        </authorList>
    </citation>
    <scope>NUCLEOTIDE SEQUENCE [LARGE SCALE GENOMIC DNA]</scope>
    <source>
        <strain evidence="9 10">CCM 8545</strain>
    </source>
</reference>
<evidence type="ECO:0000256" key="2">
    <source>
        <dbReference type="ARBA" id="ARBA00001974"/>
    </source>
</evidence>
<dbReference type="RefSeq" id="WP_385875782.1">
    <property type="nucleotide sequence ID" value="NZ_JBHLXE010000016.1"/>
</dbReference>
<keyword evidence="9" id="KW-0456">Lyase</keyword>
<dbReference type="PANTHER" id="PTHR11455:SF9">
    <property type="entry name" value="CRYPTOCHROME CIRCADIAN CLOCK 5 ISOFORM X1"/>
    <property type="match status" value="1"/>
</dbReference>
<comment type="similarity">
    <text evidence="3">Belongs to the DNA photolyase class-1 family.</text>
</comment>
<protein>
    <submittedName>
        <fullName evidence="9">Deoxyribodipyrimidine photo-lyase</fullName>
        <ecNumber evidence="9">4.1.99.3</ecNumber>
    </submittedName>
</protein>
<evidence type="ECO:0000256" key="3">
    <source>
        <dbReference type="ARBA" id="ARBA00005862"/>
    </source>
</evidence>
<evidence type="ECO:0000256" key="5">
    <source>
        <dbReference type="ARBA" id="ARBA00022827"/>
    </source>
</evidence>
<dbReference type="EC" id="4.1.99.3" evidence="9"/>
<evidence type="ECO:0000313" key="9">
    <source>
        <dbReference type="EMBL" id="MFC0178808.1"/>
    </source>
</evidence>
<dbReference type="InterPro" id="IPR018394">
    <property type="entry name" value="DNA_photolyase_1_CS_C"/>
</dbReference>
<dbReference type="EMBL" id="JBHLXE010000016">
    <property type="protein sequence ID" value="MFC0178808.1"/>
    <property type="molecule type" value="Genomic_DNA"/>
</dbReference>
<dbReference type="InterPro" id="IPR002081">
    <property type="entry name" value="Cryptochrome/DNA_photolyase_1"/>
</dbReference>
<evidence type="ECO:0000313" key="10">
    <source>
        <dbReference type="Proteomes" id="UP001589758"/>
    </source>
</evidence>
<dbReference type="Gene3D" id="1.10.579.10">
    <property type="entry name" value="DNA Cyclobutane Dipyrimidine Photolyase, subunit A, domain 3"/>
    <property type="match status" value="1"/>
</dbReference>
<dbReference type="Proteomes" id="UP001589758">
    <property type="component" value="Unassembled WGS sequence"/>
</dbReference>
<evidence type="ECO:0000256" key="4">
    <source>
        <dbReference type="ARBA" id="ARBA00022630"/>
    </source>
</evidence>
<feature type="domain" description="Photolyase/cryptochrome alpha/beta" evidence="8">
    <location>
        <begin position="3"/>
        <end position="140"/>
    </location>
</feature>
<comment type="cofactor">
    <cofactor evidence="1">
        <name>(6R)-5,10-methylene-5,6,7,8-tetrahydrofolate</name>
        <dbReference type="ChEBI" id="CHEBI:15636"/>
    </cofactor>
</comment>
<dbReference type="PROSITE" id="PS00394">
    <property type="entry name" value="DNA_PHOTOLYASES_1_1"/>
    <property type="match status" value="1"/>
</dbReference>
<dbReference type="PANTHER" id="PTHR11455">
    <property type="entry name" value="CRYPTOCHROME"/>
    <property type="match status" value="1"/>
</dbReference>
<dbReference type="Pfam" id="PF00875">
    <property type="entry name" value="DNA_photolyase"/>
    <property type="match status" value="1"/>
</dbReference>
<keyword evidence="5 7" id="KW-0274">FAD</keyword>
<evidence type="ECO:0000256" key="7">
    <source>
        <dbReference type="RuleBase" id="RU004182"/>
    </source>
</evidence>
<dbReference type="Gene3D" id="1.25.40.80">
    <property type="match status" value="1"/>
</dbReference>
<dbReference type="SUPFAM" id="SSF52425">
    <property type="entry name" value="Cryptochrome/photolyase, N-terminal domain"/>
    <property type="match status" value="1"/>
</dbReference>
<organism evidence="9 10">
    <name type="scientific">Thorsellia kenyensis</name>
    <dbReference type="NCBI Taxonomy" id="1549888"/>
    <lineage>
        <taxon>Bacteria</taxon>
        <taxon>Pseudomonadati</taxon>
        <taxon>Pseudomonadota</taxon>
        <taxon>Gammaproteobacteria</taxon>
        <taxon>Enterobacterales</taxon>
        <taxon>Thorselliaceae</taxon>
        <taxon>Thorsellia</taxon>
    </lineage>
</organism>
<evidence type="ECO:0000256" key="1">
    <source>
        <dbReference type="ARBA" id="ARBA00001932"/>
    </source>
</evidence>
<dbReference type="InterPro" id="IPR036134">
    <property type="entry name" value="Crypto/Photolyase_FAD-like_sf"/>
</dbReference>
<gene>
    <name evidence="9" type="primary">phrB</name>
    <name evidence="9" type="ORF">ACFFIT_01635</name>
</gene>
<dbReference type="InterPro" id="IPR005101">
    <property type="entry name" value="Cryptochr/Photolyase_FAD-bd"/>
</dbReference>
<dbReference type="InterPro" id="IPR036155">
    <property type="entry name" value="Crypto/Photolyase_N_sf"/>
</dbReference>
<dbReference type="NCBIfam" id="NF007955">
    <property type="entry name" value="PRK10674.1"/>
    <property type="match status" value="1"/>
</dbReference>
<comment type="cofactor">
    <cofactor evidence="2">
        <name>FAD</name>
        <dbReference type="ChEBI" id="CHEBI:57692"/>
    </cofactor>
</comment>
<evidence type="ECO:0000259" key="8">
    <source>
        <dbReference type="PROSITE" id="PS51645"/>
    </source>
</evidence>
<dbReference type="InterPro" id="IPR006050">
    <property type="entry name" value="DNA_photolyase_N"/>
</dbReference>
<dbReference type="GO" id="GO:0003904">
    <property type="term" value="F:deoxyribodipyrimidine photo-lyase activity"/>
    <property type="evidence" value="ECO:0007669"/>
    <property type="project" value="UniProtKB-EC"/>
</dbReference>
<keyword evidence="10" id="KW-1185">Reference proteome</keyword>
<comment type="similarity">
    <text evidence="7">Belongs to the DNA photolyase family.</text>
</comment>
<evidence type="ECO:0000256" key="6">
    <source>
        <dbReference type="ARBA" id="ARBA00022991"/>
    </source>
</evidence>
<keyword evidence="4 7" id="KW-0285">Flavoprotein</keyword>
<keyword evidence="6 7" id="KW-0157">Chromophore</keyword>
<sequence>MKKIHLMWFRQDLRLIDNQALTAAVEDKDAQTVAIYIHTEAQWDKHETSMGARAFVARQLQSLDAELRELNIPFYVLESTDFKASLKLLNSFVQMHHVHALFFNKQYEVNELARDKEVHQWINEIDCLAYIADFDDSVLVPPMKVLTQQGEMYKVFTPFRNAFLKVLTEQHLRVSKAPDKKAENVFVLDGQFESLVISCKDLVQYYEKNTCQSILENLPKVSETEAINSLRVFCTEHAAKYDEVRNFPYQDKTSRLSAYLVHGLLSPRQCVRRLMMVHPNVFNEPKSGAFCWLNELIWREFYKHLIVAFPFLCKHQPMIEWTKNIEWRNDMSLFDAWKEGKTGYPIVDAAMRQLNQTGWMHNRLRMVVASFLVKDLLIDWRLGESYFMSKLVDGDLAANNGGWQWAASTGCDAAPYFRIFNPTSQSEKFDEEGHFIRKYVPELAKLSSSTIHEPFAKNAPFGLNYPKPIVEHKRMREQTLAAYEKAKSFGTALE</sequence>